<proteinExistence type="predicted"/>
<evidence type="ECO:0000313" key="3">
    <source>
        <dbReference type="Proteomes" id="UP001215598"/>
    </source>
</evidence>
<organism evidence="2 3">
    <name type="scientific">Mycena metata</name>
    <dbReference type="NCBI Taxonomy" id="1033252"/>
    <lineage>
        <taxon>Eukaryota</taxon>
        <taxon>Fungi</taxon>
        <taxon>Dikarya</taxon>
        <taxon>Basidiomycota</taxon>
        <taxon>Agaricomycotina</taxon>
        <taxon>Agaricomycetes</taxon>
        <taxon>Agaricomycetidae</taxon>
        <taxon>Agaricales</taxon>
        <taxon>Marasmiineae</taxon>
        <taxon>Mycenaceae</taxon>
        <taxon>Mycena</taxon>
    </lineage>
</organism>
<reference evidence="2" key="1">
    <citation type="submission" date="2023-03" db="EMBL/GenBank/DDBJ databases">
        <title>Massive genome expansion in bonnet fungi (Mycena s.s.) driven by repeated elements and novel gene families across ecological guilds.</title>
        <authorList>
            <consortium name="Lawrence Berkeley National Laboratory"/>
            <person name="Harder C.B."/>
            <person name="Miyauchi S."/>
            <person name="Viragh M."/>
            <person name="Kuo A."/>
            <person name="Thoen E."/>
            <person name="Andreopoulos B."/>
            <person name="Lu D."/>
            <person name="Skrede I."/>
            <person name="Drula E."/>
            <person name="Henrissat B."/>
            <person name="Morin E."/>
            <person name="Kohler A."/>
            <person name="Barry K."/>
            <person name="LaButti K."/>
            <person name="Morin E."/>
            <person name="Salamov A."/>
            <person name="Lipzen A."/>
            <person name="Mereny Z."/>
            <person name="Hegedus B."/>
            <person name="Baldrian P."/>
            <person name="Stursova M."/>
            <person name="Weitz H."/>
            <person name="Taylor A."/>
            <person name="Grigoriev I.V."/>
            <person name="Nagy L.G."/>
            <person name="Martin F."/>
            <person name="Kauserud H."/>
        </authorList>
    </citation>
    <scope>NUCLEOTIDE SEQUENCE</scope>
    <source>
        <strain evidence="2">CBHHK182m</strain>
    </source>
</reference>
<dbReference type="EMBL" id="JARKIB010000145">
    <property type="protein sequence ID" value="KAJ7732422.1"/>
    <property type="molecule type" value="Genomic_DNA"/>
</dbReference>
<accession>A0AAD7I0V2</accession>
<gene>
    <name evidence="2" type="ORF">B0H16DRAFT_1696406</name>
</gene>
<comment type="caution">
    <text evidence="2">The sequence shown here is derived from an EMBL/GenBank/DDBJ whole genome shotgun (WGS) entry which is preliminary data.</text>
</comment>
<dbReference type="AlphaFoldDB" id="A0AAD7I0V2"/>
<sequence>MHRHQPKTNDIPPHQRLLLKLQKLLLAPRQYTPRITRRADRRFYERAKVPTAPQYGLDGEAAGGAELLELLLVDLGLEVEGAALVGYVPRDDEQGKGSVDREEGAVVQHKGGGECAEGPGELGGDGDEEDVRVLEGVEVREEGECEGEGVAAIRALGRASSFMHHGGRKQA</sequence>
<feature type="region of interest" description="Disordered" evidence="1">
    <location>
        <begin position="90"/>
        <end position="128"/>
    </location>
</feature>
<evidence type="ECO:0000313" key="2">
    <source>
        <dbReference type="EMBL" id="KAJ7732422.1"/>
    </source>
</evidence>
<protein>
    <submittedName>
        <fullName evidence="2">Uncharacterized protein</fullName>
    </submittedName>
</protein>
<name>A0AAD7I0V2_9AGAR</name>
<keyword evidence="3" id="KW-1185">Reference proteome</keyword>
<dbReference type="Proteomes" id="UP001215598">
    <property type="component" value="Unassembled WGS sequence"/>
</dbReference>
<evidence type="ECO:0000256" key="1">
    <source>
        <dbReference type="SAM" id="MobiDB-lite"/>
    </source>
</evidence>
<feature type="compositionally biased region" description="Basic and acidic residues" evidence="1">
    <location>
        <begin position="90"/>
        <end position="104"/>
    </location>
</feature>